<organism evidence="1 2">
    <name type="scientific">Flavobacterium limi</name>
    <dbReference type="NCBI Taxonomy" id="2045105"/>
    <lineage>
        <taxon>Bacteria</taxon>
        <taxon>Pseudomonadati</taxon>
        <taxon>Bacteroidota</taxon>
        <taxon>Flavobacteriia</taxon>
        <taxon>Flavobacteriales</taxon>
        <taxon>Flavobacteriaceae</taxon>
        <taxon>Flavobacterium</taxon>
    </lineage>
</organism>
<sequence>MKELTLTSISSLPQDILAQTDLEKLTISNSALAIPGSIANFQQLKELRFVGNTNLYLPVEILGLSKTFILFERNTPEHIQLAGQVIFEFQRKKITEPQAKVFLMLLQEQDFDAVAEKEHVIAALDYRIKEIQSKALEKLNEIFPMTETLSENNIVCIVGNTEAFAETDIKPRLKKLNINLQNKISQNATLVVLAKEPKLKLPINDVLITTEDNFYQWINKADKLLLSEKTEANAQAITNVAAMLNSANPANVALALQMMKTNGVSNELLGELLIFINSSKDKTAIRTAKSLFKKFGPKEFITFLEARNHRYYKLLEFYSGDESVYNWLDQHTAIDSLPIVQKLYPALYAKRSKGQQRIDFISKMITNDTLDLSSWGLDEFPDEIGQFDTLKALYFVDSKGNSRNRLQKFPDFITSLVHLEKLDLFGVYLSGSLPESISNLNSLKYLGLPVCDNFPEVINTLTSLEVLEIDLNQLKELPRLQNLIQLKQVIVTEYFFDSEKAEAETLWEQKKAFLPSSCQVIFQKSHKRWSE</sequence>
<keyword evidence="2" id="KW-1185">Reference proteome</keyword>
<dbReference type="Proteomes" id="UP000655016">
    <property type="component" value="Unassembled WGS sequence"/>
</dbReference>
<dbReference type="SUPFAM" id="SSF52058">
    <property type="entry name" value="L domain-like"/>
    <property type="match status" value="1"/>
</dbReference>
<dbReference type="PROSITE" id="PS51450">
    <property type="entry name" value="LRR"/>
    <property type="match status" value="1"/>
</dbReference>
<dbReference type="EMBL" id="BMKP01000009">
    <property type="protein sequence ID" value="GGF23352.1"/>
    <property type="molecule type" value="Genomic_DNA"/>
</dbReference>
<evidence type="ECO:0000313" key="2">
    <source>
        <dbReference type="Proteomes" id="UP000655016"/>
    </source>
</evidence>
<dbReference type="InterPro" id="IPR001611">
    <property type="entry name" value="Leu-rich_rpt"/>
</dbReference>
<protein>
    <recommendedName>
        <fullName evidence="3">Leucine rich repeat-containing protein</fullName>
    </recommendedName>
</protein>
<accession>A0ABQ1UPF5</accession>
<dbReference type="PANTHER" id="PTHR45752">
    <property type="entry name" value="LEUCINE-RICH REPEAT-CONTAINING"/>
    <property type="match status" value="1"/>
</dbReference>
<dbReference type="InterPro" id="IPR050715">
    <property type="entry name" value="LRR-SigEffector_domain"/>
</dbReference>
<gene>
    <name evidence="1" type="ORF">GCM10011518_35820</name>
</gene>
<proteinExistence type="predicted"/>
<evidence type="ECO:0000313" key="1">
    <source>
        <dbReference type="EMBL" id="GGF23352.1"/>
    </source>
</evidence>
<name>A0ABQ1UPF5_9FLAO</name>
<dbReference type="PANTHER" id="PTHR45752:SF187">
    <property type="entry name" value="LEUCINE-RICH REPEAT AND IQ DOMAIN-CONTAINING PROTEIN 4"/>
    <property type="match status" value="1"/>
</dbReference>
<reference evidence="2" key="1">
    <citation type="journal article" date="2019" name="Int. J. Syst. Evol. Microbiol.">
        <title>The Global Catalogue of Microorganisms (GCM) 10K type strain sequencing project: providing services to taxonomists for standard genome sequencing and annotation.</title>
        <authorList>
            <consortium name="The Broad Institute Genomics Platform"/>
            <consortium name="The Broad Institute Genome Sequencing Center for Infectious Disease"/>
            <person name="Wu L."/>
            <person name="Ma J."/>
        </authorList>
    </citation>
    <scope>NUCLEOTIDE SEQUENCE [LARGE SCALE GENOMIC DNA]</scope>
    <source>
        <strain evidence="2">CGMCC 1.16060</strain>
    </source>
</reference>
<dbReference type="InterPro" id="IPR032675">
    <property type="entry name" value="LRR_dom_sf"/>
</dbReference>
<evidence type="ECO:0008006" key="3">
    <source>
        <dbReference type="Google" id="ProtNLM"/>
    </source>
</evidence>
<comment type="caution">
    <text evidence="1">The sequence shown here is derived from an EMBL/GenBank/DDBJ whole genome shotgun (WGS) entry which is preliminary data.</text>
</comment>
<dbReference type="RefSeq" id="WP_163395810.1">
    <property type="nucleotide sequence ID" value="NZ_BMKP01000009.1"/>
</dbReference>
<dbReference type="Gene3D" id="3.80.10.10">
    <property type="entry name" value="Ribonuclease Inhibitor"/>
    <property type="match status" value="1"/>
</dbReference>